<comment type="caution">
    <text evidence="12">The sequence shown here is derived from an EMBL/GenBank/DDBJ whole genome shotgun (WGS) entry which is preliminary data.</text>
</comment>
<evidence type="ECO:0000256" key="1">
    <source>
        <dbReference type="ARBA" id="ARBA00004651"/>
    </source>
</evidence>
<feature type="transmembrane region" description="Helical" evidence="9">
    <location>
        <begin position="503"/>
        <end position="522"/>
    </location>
</feature>
<dbReference type="EC" id="2.4.-.-" evidence="12"/>
<keyword evidence="13" id="KW-1185">Reference proteome</keyword>
<evidence type="ECO:0000256" key="2">
    <source>
        <dbReference type="ARBA" id="ARBA00022475"/>
    </source>
</evidence>
<organism evidence="12 13">
    <name type="scientific">Streptacidiphilus cavernicola</name>
    <dbReference type="NCBI Taxonomy" id="3342716"/>
    <lineage>
        <taxon>Bacteria</taxon>
        <taxon>Bacillati</taxon>
        <taxon>Actinomycetota</taxon>
        <taxon>Actinomycetes</taxon>
        <taxon>Kitasatosporales</taxon>
        <taxon>Streptomycetaceae</taxon>
        <taxon>Streptacidiphilus</taxon>
    </lineage>
</organism>
<feature type="transmembrane region" description="Helical" evidence="9">
    <location>
        <begin position="221"/>
        <end position="241"/>
    </location>
</feature>
<evidence type="ECO:0000256" key="8">
    <source>
        <dbReference type="SAM" id="MobiDB-lite"/>
    </source>
</evidence>
<keyword evidence="7 9" id="KW-0472">Membrane</keyword>
<evidence type="ECO:0000313" key="12">
    <source>
        <dbReference type="EMBL" id="MFC1403892.1"/>
    </source>
</evidence>
<keyword evidence="4 12" id="KW-0808">Transferase</keyword>
<protein>
    <submittedName>
        <fullName evidence="12">ArnT family glycosyltransferase</fullName>
        <ecNumber evidence="12">2.4.-.-</ecNumber>
    </submittedName>
</protein>
<evidence type="ECO:0000256" key="6">
    <source>
        <dbReference type="ARBA" id="ARBA00022989"/>
    </source>
</evidence>
<dbReference type="PANTHER" id="PTHR33908:SF3">
    <property type="entry name" value="UNDECAPRENYL PHOSPHATE-ALPHA-4-AMINO-4-DEOXY-L-ARABINOSE ARABINOSYL TRANSFERASE"/>
    <property type="match status" value="1"/>
</dbReference>
<feature type="domain" description="Putative mannosyltransferase YkcA/B-like C-terminal" evidence="11">
    <location>
        <begin position="578"/>
        <end position="647"/>
    </location>
</feature>
<evidence type="ECO:0000256" key="3">
    <source>
        <dbReference type="ARBA" id="ARBA00022676"/>
    </source>
</evidence>
<feature type="transmembrane region" description="Helical" evidence="9">
    <location>
        <begin position="23"/>
        <end position="41"/>
    </location>
</feature>
<gene>
    <name evidence="12" type="ORF">ACEZDJ_21605</name>
</gene>
<feature type="transmembrane region" description="Helical" evidence="9">
    <location>
        <begin position="469"/>
        <end position="491"/>
    </location>
</feature>
<comment type="subcellular location">
    <subcellularLocation>
        <location evidence="1">Cell membrane</location>
        <topology evidence="1">Multi-pass membrane protein</topology>
    </subcellularLocation>
</comment>
<dbReference type="EMBL" id="JBHEZZ010000012">
    <property type="protein sequence ID" value="MFC1403892.1"/>
    <property type="molecule type" value="Genomic_DNA"/>
</dbReference>
<dbReference type="InterPro" id="IPR056785">
    <property type="entry name" value="YkcA/B-like_C"/>
</dbReference>
<keyword evidence="2" id="KW-1003">Cell membrane</keyword>
<evidence type="ECO:0000259" key="10">
    <source>
        <dbReference type="Pfam" id="PF13231"/>
    </source>
</evidence>
<evidence type="ECO:0000256" key="4">
    <source>
        <dbReference type="ARBA" id="ARBA00022679"/>
    </source>
</evidence>
<evidence type="ECO:0000256" key="5">
    <source>
        <dbReference type="ARBA" id="ARBA00022692"/>
    </source>
</evidence>
<name>A0ABV6UR03_9ACTN</name>
<feature type="transmembrane region" description="Helical" evidence="9">
    <location>
        <begin position="357"/>
        <end position="373"/>
    </location>
</feature>
<feature type="transmembrane region" description="Helical" evidence="9">
    <location>
        <begin position="385"/>
        <end position="405"/>
    </location>
</feature>
<evidence type="ECO:0000256" key="7">
    <source>
        <dbReference type="ARBA" id="ARBA00023136"/>
    </source>
</evidence>
<feature type="region of interest" description="Disordered" evidence="8">
    <location>
        <begin position="319"/>
        <end position="338"/>
    </location>
</feature>
<dbReference type="RefSeq" id="WP_157623669.1">
    <property type="nucleotide sequence ID" value="NZ_JBHEZZ010000012.1"/>
</dbReference>
<feature type="transmembrane region" description="Helical" evidence="9">
    <location>
        <begin position="130"/>
        <end position="152"/>
    </location>
</feature>
<accession>A0ABV6UR03</accession>
<dbReference type="InterPro" id="IPR050297">
    <property type="entry name" value="LipidA_mod_glycosyltrf_83"/>
</dbReference>
<proteinExistence type="predicted"/>
<feature type="transmembrane region" description="Helical" evidence="9">
    <location>
        <begin position="411"/>
        <end position="432"/>
    </location>
</feature>
<evidence type="ECO:0000256" key="9">
    <source>
        <dbReference type="SAM" id="Phobius"/>
    </source>
</evidence>
<reference evidence="12 13" key="1">
    <citation type="submission" date="2024-09" db="EMBL/GenBank/DDBJ databases">
        <authorList>
            <person name="Lee S.D."/>
        </authorList>
    </citation>
    <scope>NUCLEOTIDE SEQUENCE [LARGE SCALE GENOMIC DNA]</scope>
    <source>
        <strain evidence="12 13">N1-5</strain>
    </source>
</reference>
<keyword evidence="5 9" id="KW-0812">Transmembrane</keyword>
<dbReference type="GO" id="GO:0016757">
    <property type="term" value="F:glycosyltransferase activity"/>
    <property type="evidence" value="ECO:0007669"/>
    <property type="project" value="UniProtKB-KW"/>
</dbReference>
<feature type="transmembrane region" description="Helical" evidence="9">
    <location>
        <begin position="439"/>
        <end position="457"/>
    </location>
</feature>
<keyword evidence="6 9" id="KW-1133">Transmembrane helix</keyword>
<dbReference type="InterPro" id="IPR038731">
    <property type="entry name" value="RgtA/B/C-like"/>
</dbReference>
<feature type="transmembrane region" description="Helical" evidence="9">
    <location>
        <begin position="98"/>
        <end position="118"/>
    </location>
</feature>
<feature type="compositionally biased region" description="Gly residues" evidence="8">
    <location>
        <begin position="325"/>
        <end position="338"/>
    </location>
</feature>
<sequence length="728" mass="73844">MATIATSTAVPAPRTEAAPQPRYARPALIVITAVATLLYAWDIGHSSYHPFYADAVRSMAGSWKAFVYGSFDPGNTITLDKLPGFLWPQALSARVFGFHAWALTLPQVIEGVLSVLVLHRAVRRWAGVNAALFAAALFTLTPVVAGLFRTAVEEPAFTLLLLLAADATQRAARDARLRSLLLAGVWVGLAFQAKMLEAFAVLPALALVYGLSAPARLRRRLLHLGLAGAVTLAVSASWMLLVTLTPAQDRPYVDGSTDNSAVSMVVGYNFLNRFSSVGVNAADTGSVQTVRAGGMGGGGAAGAHHGAANAGTGTGTGAGAVAQGAGHGGSGGSGSGGGRGDGGWTKLLTGPMAAQTGWFYPLALATLLLGFLQRRRAPRTDTLRAGLLLWGTWFAVFFLVLSAGSVNGHTYYLGVVAAPLAALGGAGLVLLWRAYRRGGAAAWALPATVAVTAGWGARLTHGYPTFLPLLMPAVLLVGLVSVLLLAVPLALPGLPRFRSLGRLAAAGFAAGLVAMLVAPAAWSSSVLDPAYGHSGMGAVGPPARRMWGFAPKTVDPAMAAFAGVMRGSGTLTTAQRSLLGYTKANRDGARYLFATNNWALASPYILASDAAVLPIGGFTNQAPSPTLASLKQQVSAGELGYVLLSDRPLDFGAGGGGGGGGGAAGGGGSFGAGHGTGRGAGGAGDAVATTVAAQATGWVTSNCTVVPPAAYGGGVAGSKLYHCSPKQS</sequence>
<evidence type="ECO:0000313" key="13">
    <source>
        <dbReference type="Proteomes" id="UP001592528"/>
    </source>
</evidence>
<evidence type="ECO:0000259" key="11">
    <source>
        <dbReference type="Pfam" id="PF24878"/>
    </source>
</evidence>
<dbReference type="Proteomes" id="UP001592528">
    <property type="component" value="Unassembled WGS sequence"/>
</dbReference>
<dbReference type="PANTHER" id="PTHR33908">
    <property type="entry name" value="MANNOSYLTRANSFERASE YKCB-RELATED"/>
    <property type="match status" value="1"/>
</dbReference>
<feature type="domain" description="Glycosyltransferase RgtA/B/C/D-like" evidence="10">
    <location>
        <begin position="82"/>
        <end position="234"/>
    </location>
</feature>
<keyword evidence="3 12" id="KW-0328">Glycosyltransferase</keyword>
<feature type="transmembrane region" description="Helical" evidence="9">
    <location>
        <begin position="183"/>
        <end position="209"/>
    </location>
</feature>
<dbReference type="Pfam" id="PF13231">
    <property type="entry name" value="PMT_2"/>
    <property type="match status" value="1"/>
</dbReference>
<dbReference type="Pfam" id="PF24878">
    <property type="entry name" value="YkcB_C"/>
    <property type="match status" value="1"/>
</dbReference>